<dbReference type="AlphaFoldDB" id="A0A2D2Q3A0"/>
<feature type="chain" id="PRO_5013628936" description="DUF2808 domain-containing protein" evidence="1">
    <location>
        <begin position="29"/>
        <end position="190"/>
    </location>
</feature>
<reference evidence="3" key="2">
    <citation type="journal article" date="2022" name="Front. Microbiol.">
        <title>Comparative Genomic Analysis Revealed Distinct Molecular Components and Organization of CO2-Concentrating Mechanism in Thermophilic Cyanobacteria.</title>
        <authorList>
            <person name="Tang J."/>
            <person name="Zhou H."/>
            <person name="Yao D."/>
            <person name="Riaz S."/>
            <person name="You D."/>
            <person name="Klepacz-Smolka A."/>
            <person name="Daroch M."/>
        </authorList>
    </citation>
    <scope>NUCLEOTIDE SEQUENCE [LARGE SCALE GENOMIC DNA]</scope>
    <source>
        <strain evidence="3">PCC 6715</strain>
    </source>
</reference>
<feature type="signal peptide" evidence="1">
    <location>
        <begin position="1"/>
        <end position="28"/>
    </location>
</feature>
<evidence type="ECO:0008006" key="4">
    <source>
        <dbReference type="Google" id="ProtNLM"/>
    </source>
</evidence>
<reference evidence="2 3" key="1">
    <citation type="submission" date="2016-11" db="EMBL/GenBank/DDBJ databases">
        <title>Complete genome sequence of thermophilic cyanobacteria strain Synechococcus sp. PCC6715.</title>
        <authorList>
            <person name="Tang J."/>
            <person name="Daroch M."/>
            <person name="Liang Y."/>
            <person name="Jiang D."/>
            <person name="Shah M."/>
        </authorList>
    </citation>
    <scope>NUCLEOTIDE SEQUENCE [LARGE SCALE GENOMIC DNA]</scope>
    <source>
        <strain evidence="2 3">PCC 6715</strain>
    </source>
</reference>
<organism evidence="2 3">
    <name type="scientific">Parathermosynechococcus lividus PCC 6715</name>
    <dbReference type="NCBI Taxonomy" id="1917166"/>
    <lineage>
        <taxon>Bacteria</taxon>
        <taxon>Bacillati</taxon>
        <taxon>Cyanobacteriota</taxon>
        <taxon>Cyanophyceae</taxon>
        <taxon>Acaryochloridales</taxon>
        <taxon>Thermosynechococcaceae</taxon>
        <taxon>Parathermosynechococcus</taxon>
    </lineage>
</organism>
<keyword evidence="3" id="KW-1185">Reference proteome</keyword>
<evidence type="ECO:0000313" key="2">
    <source>
        <dbReference type="EMBL" id="ATS18992.1"/>
    </source>
</evidence>
<dbReference type="EMBL" id="CP018092">
    <property type="protein sequence ID" value="ATS18992.1"/>
    <property type="molecule type" value="Genomic_DNA"/>
</dbReference>
<proteinExistence type="predicted"/>
<dbReference type="Proteomes" id="UP000231057">
    <property type="component" value="Chromosome"/>
</dbReference>
<sequence length="190" mass="21258">MVTMRRFLPALVLLSCAVSVAMPALVHAQVNQGFTFTWGDGPSGRQQLQYHLENGTPGFMGDRYWLRLGQQKVAINRINITYPDYYSGIIDPSGIEVRIGGNRSNNFFQFRRDPGKKIELAEVSLDRDNRVIDIVPAEVIPAGTTVQVILNNVRNPNNGGMYYFNARIGSPGDIPLMRYIGTWVLSIARN</sequence>
<dbReference type="InterPro" id="IPR021256">
    <property type="entry name" value="DUF2808"/>
</dbReference>
<evidence type="ECO:0000256" key="1">
    <source>
        <dbReference type="SAM" id="SignalP"/>
    </source>
</evidence>
<evidence type="ECO:0000313" key="3">
    <source>
        <dbReference type="Proteomes" id="UP000231057"/>
    </source>
</evidence>
<dbReference type="KEGG" id="slw:BRW62_09835"/>
<gene>
    <name evidence="2" type="ORF">BRW62_09835</name>
</gene>
<dbReference type="Pfam" id="PF10989">
    <property type="entry name" value="DUF2808"/>
    <property type="match status" value="1"/>
</dbReference>
<accession>A0A2D2Q3A0</accession>
<protein>
    <recommendedName>
        <fullName evidence="4">DUF2808 domain-containing protein</fullName>
    </recommendedName>
</protein>
<name>A0A2D2Q3A0_PARLV</name>
<keyword evidence="1" id="KW-0732">Signal</keyword>